<name>A0ABU5WEZ6_AERCA</name>
<comment type="caution">
    <text evidence="1">The sequence shown here is derived from an EMBL/GenBank/DDBJ whole genome shotgun (WGS) entry which is preliminary data.</text>
</comment>
<dbReference type="PANTHER" id="PTHR36154">
    <property type="entry name" value="DNA-BINDING TRANSCRIPTIONAL ACTIVATOR ALPA"/>
    <property type="match status" value="1"/>
</dbReference>
<dbReference type="EMBL" id="JAYGOJ010000359">
    <property type="protein sequence ID" value="MEA9438991.1"/>
    <property type="molecule type" value="Genomic_DNA"/>
</dbReference>
<dbReference type="Gene3D" id="1.10.238.160">
    <property type="match status" value="1"/>
</dbReference>
<gene>
    <name evidence="1" type="ORF">VCX44_25250</name>
</gene>
<evidence type="ECO:0000313" key="2">
    <source>
        <dbReference type="Proteomes" id="UP001304847"/>
    </source>
</evidence>
<proteinExistence type="predicted"/>
<sequence>MTLETVDRIIRMTELTKMISLARSTIYDKLNARSSRHDPSFPKAIKLGKSAIGWRQSEVNQWIATRSQSSQTMEVKNESTQSH</sequence>
<evidence type="ECO:0000313" key="1">
    <source>
        <dbReference type="EMBL" id="MEA9438991.1"/>
    </source>
</evidence>
<reference evidence="1 2" key="1">
    <citation type="submission" date="2023-12" db="EMBL/GenBank/DDBJ databases">
        <title>Characterization of antibiotic resistance in Aeromonas spp. in hospital effluent.</title>
        <authorList>
            <person name="Negoseki B.R.S."/>
            <person name="Krul D."/>
            <person name="Siqueira A.C."/>
            <person name="Almeida M."/>
            <person name="Mesa D."/>
            <person name="Conte D."/>
            <person name="Dalla-Costa L.M."/>
        </authorList>
    </citation>
    <scope>NUCLEOTIDE SEQUENCE [LARGE SCALE GENOMIC DNA]</scope>
    <source>
        <strain evidence="1 2">36v</strain>
    </source>
</reference>
<dbReference type="InterPro" id="IPR052931">
    <property type="entry name" value="Prophage_regulatory_activator"/>
</dbReference>
<dbReference type="Pfam" id="PF05930">
    <property type="entry name" value="Phage_AlpA"/>
    <property type="match status" value="1"/>
</dbReference>
<keyword evidence="2" id="KW-1185">Reference proteome</keyword>
<dbReference type="Proteomes" id="UP001304847">
    <property type="component" value="Unassembled WGS sequence"/>
</dbReference>
<dbReference type="RefSeq" id="WP_099994259.1">
    <property type="nucleotide sequence ID" value="NZ_CAWOMG010000238.1"/>
</dbReference>
<dbReference type="InterPro" id="IPR010260">
    <property type="entry name" value="AlpA"/>
</dbReference>
<protein>
    <submittedName>
        <fullName evidence="1">AlpA family phage regulatory protein</fullName>
    </submittedName>
</protein>
<organism evidence="1 2">
    <name type="scientific">Aeromonas caviae</name>
    <name type="common">Aeromonas punctata</name>
    <dbReference type="NCBI Taxonomy" id="648"/>
    <lineage>
        <taxon>Bacteria</taxon>
        <taxon>Pseudomonadati</taxon>
        <taxon>Pseudomonadota</taxon>
        <taxon>Gammaproteobacteria</taxon>
        <taxon>Aeromonadales</taxon>
        <taxon>Aeromonadaceae</taxon>
        <taxon>Aeromonas</taxon>
    </lineage>
</organism>
<accession>A0ABU5WEZ6</accession>
<dbReference type="PANTHER" id="PTHR36154:SF1">
    <property type="entry name" value="DNA-BINDING TRANSCRIPTIONAL ACTIVATOR ALPA"/>
    <property type="match status" value="1"/>
</dbReference>